<feature type="compositionally biased region" description="Basic and acidic residues" evidence="6">
    <location>
        <begin position="149"/>
        <end position="169"/>
    </location>
</feature>
<feature type="zinc finger region" description="C3H1-type" evidence="5">
    <location>
        <begin position="203"/>
        <end position="231"/>
    </location>
</feature>
<gene>
    <name evidence="8" type="ORF">M0R45_023948</name>
</gene>
<evidence type="ECO:0000313" key="9">
    <source>
        <dbReference type="Proteomes" id="UP001457282"/>
    </source>
</evidence>
<dbReference type="PANTHER" id="PTHR12506">
    <property type="entry name" value="PROTEIN PHOSPHATASE RELATED"/>
    <property type="match status" value="1"/>
</dbReference>
<dbReference type="EMBL" id="JBEDUW010000005">
    <property type="protein sequence ID" value="KAK9926735.1"/>
    <property type="molecule type" value="Genomic_DNA"/>
</dbReference>
<keyword evidence="3 5" id="KW-0862">Zinc</keyword>
<feature type="compositionally biased region" description="Basic and acidic residues" evidence="6">
    <location>
        <begin position="190"/>
        <end position="200"/>
    </location>
</feature>
<dbReference type="InterPro" id="IPR050974">
    <property type="entry name" value="Plant_ZF_CCCH"/>
</dbReference>
<accession>A0AAW1WPN2</accession>
<feature type="compositionally biased region" description="Low complexity" evidence="6">
    <location>
        <begin position="1"/>
        <end position="20"/>
    </location>
</feature>
<keyword evidence="4" id="KW-0238">DNA-binding</keyword>
<dbReference type="SMART" id="SM00356">
    <property type="entry name" value="ZnF_C3H1"/>
    <property type="match status" value="2"/>
</dbReference>
<feature type="domain" description="C3H1-type" evidence="7">
    <location>
        <begin position="249"/>
        <end position="277"/>
    </location>
</feature>
<dbReference type="PROSITE" id="PS50103">
    <property type="entry name" value="ZF_C3H1"/>
    <property type="match status" value="2"/>
</dbReference>
<organism evidence="8 9">
    <name type="scientific">Rubus argutus</name>
    <name type="common">Southern blackberry</name>
    <dbReference type="NCBI Taxonomy" id="59490"/>
    <lineage>
        <taxon>Eukaryota</taxon>
        <taxon>Viridiplantae</taxon>
        <taxon>Streptophyta</taxon>
        <taxon>Embryophyta</taxon>
        <taxon>Tracheophyta</taxon>
        <taxon>Spermatophyta</taxon>
        <taxon>Magnoliopsida</taxon>
        <taxon>eudicotyledons</taxon>
        <taxon>Gunneridae</taxon>
        <taxon>Pentapetalae</taxon>
        <taxon>rosids</taxon>
        <taxon>fabids</taxon>
        <taxon>Rosales</taxon>
        <taxon>Rosaceae</taxon>
        <taxon>Rosoideae</taxon>
        <taxon>Rosoideae incertae sedis</taxon>
        <taxon>Rubus</taxon>
    </lineage>
</organism>
<evidence type="ECO:0000256" key="6">
    <source>
        <dbReference type="SAM" id="MobiDB-lite"/>
    </source>
</evidence>
<evidence type="ECO:0000259" key="7">
    <source>
        <dbReference type="PROSITE" id="PS50103"/>
    </source>
</evidence>
<feature type="compositionally biased region" description="Low complexity" evidence="6">
    <location>
        <begin position="63"/>
        <end position="73"/>
    </location>
</feature>
<feature type="domain" description="C3H1-type" evidence="7">
    <location>
        <begin position="203"/>
        <end position="231"/>
    </location>
</feature>
<dbReference type="GO" id="GO:0003729">
    <property type="term" value="F:mRNA binding"/>
    <property type="evidence" value="ECO:0007669"/>
    <property type="project" value="UniProtKB-ARBA"/>
</dbReference>
<sequence length="289" mass="32136">MELSESTDSVPPNSNSNSDNNEIDQVQQQLHYSEIGSHHSIPETNDIGHQQQNHSGDLGVLHSSPDPDAAAPSDLDHAVVDQIQKLDLKGDDVEVVVEEKKEKGEDDREEEGGELQEVEAEKSYNGRETENGNESERHSEVGEEESNEGEDKSENGADVERRRVGRREIVSSGSNCKFNHPVRRKNNPGFKDKVKERDDLAEKPGQTECKYYLRPGGCKYGKACRYNHGKGKPSVASVVELNFLGLPIRQGERECPYYMRNGSCKYGSNCRFNHPDPTAAGGSEPSIWI</sequence>
<evidence type="ECO:0000256" key="2">
    <source>
        <dbReference type="ARBA" id="ARBA00022771"/>
    </source>
</evidence>
<dbReference type="PANTHER" id="PTHR12506:SF20">
    <property type="entry name" value="ZINC FINGER CCCH DOMAIN-CONTAINING PROTEIN 67"/>
    <property type="match status" value="1"/>
</dbReference>
<dbReference type="InterPro" id="IPR000571">
    <property type="entry name" value="Znf_CCCH"/>
</dbReference>
<evidence type="ECO:0000256" key="4">
    <source>
        <dbReference type="ARBA" id="ARBA00023125"/>
    </source>
</evidence>
<name>A0AAW1WPN2_RUBAR</name>
<dbReference type="Pfam" id="PF00642">
    <property type="entry name" value="zf-CCCH"/>
    <property type="match status" value="2"/>
</dbReference>
<feature type="compositionally biased region" description="Basic and acidic residues" evidence="6">
    <location>
        <begin position="119"/>
        <end position="141"/>
    </location>
</feature>
<evidence type="ECO:0000256" key="3">
    <source>
        <dbReference type="ARBA" id="ARBA00022833"/>
    </source>
</evidence>
<dbReference type="Gene3D" id="3.30.1370.210">
    <property type="match status" value="1"/>
</dbReference>
<feature type="compositionally biased region" description="Acidic residues" evidence="6">
    <location>
        <begin position="107"/>
        <end position="118"/>
    </location>
</feature>
<protein>
    <recommendedName>
        <fullName evidence="7">C3H1-type domain-containing protein</fullName>
    </recommendedName>
</protein>
<dbReference type="Gene3D" id="2.30.30.1190">
    <property type="match status" value="1"/>
</dbReference>
<evidence type="ECO:0000256" key="1">
    <source>
        <dbReference type="ARBA" id="ARBA00022723"/>
    </source>
</evidence>
<dbReference type="InterPro" id="IPR036855">
    <property type="entry name" value="Znf_CCCH_sf"/>
</dbReference>
<reference evidence="8 9" key="1">
    <citation type="journal article" date="2023" name="G3 (Bethesda)">
        <title>A chromosome-length genome assembly and annotation of blackberry (Rubus argutus, cv. 'Hillquist').</title>
        <authorList>
            <person name="Bruna T."/>
            <person name="Aryal R."/>
            <person name="Dudchenko O."/>
            <person name="Sargent D.J."/>
            <person name="Mead D."/>
            <person name="Buti M."/>
            <person name="Cavallini A."/>
            <person name="Hytonen T."/>
            <person name="Andres J."/>
            <person name="Pham M."/>
            <person name="Weisz D."/>
            <person name="Mascagni F."/>
            <person name="Usai G."/>
            <person name="Natali L."/>
            <person name="Bassil N."/>
            <person name="Fernandez G.E."/>
            <person name="Lomsadze A."/>
            <person name="Armour M."/>
            <person name="Olukolu B."/>
            <person name="Poorten T."/>
            <person name="Britton C."/>
            <person name="Davik J."/>
            <person name="Ashrafi H."/>
            <person name="Aiden E.L."/>
            <person name="Borodovsky M."/>
            <person name="Worthington M."/>
        </authorList>
    </citation>
    <scope>NUCLEOTIDE SEQUENCE [LARGE SCALE GENOMIC DNA]</scope>
    <source>
        <strain evidence="8">PI 553951</strain>
    </source>
</reference>
<feature type="region of interest" description="Disordered" evidence="6">
    <location>
        <begin position="1"/>
        <end position="200"/>
    </location>
</feature>
<dbReference type="SUPFAM" id="SSF90229">
    <property type="entry name" value="CCCH zinc finger"/>
    <property type="match status" value="2"/>
</dbReference>
<dbReference type="GO" id="GO:0003677">
    <property type="term" value="F:DNA binding"/>
    <property type="evidence" value="ECO:0007669"/>
    <property type="project" value="UniProtKB-KW"/>
</dbReference>
<feature type="zinc finger region" description="C3H1-type" evidence="5">
    <location>
        <begin position="249"/>
        <end position="277"/>
    </location>
</feature>
<proteinExistence type="predicted"/>
<dbReference type="AlphaFoldDB" id="A0AAW1WPN2"/>
<keyword evidence="2 5" id="KW-0863">Zinc-finger</keyword>
<dbReference type="GO" id="GO:0008270">
    <property type="term" value="F:zinc ion binding"/>
    <property type="evidence" value="ECO:0007669"/>
    <property type="project" value="UniProtKB-KW"/>
</dbReference>
<evidence type="ECO:0000313" key="8">
    <source>
        <dbReference type="EMBL" id="KAK9926735.1"/>
    </source>
</evidence>
<feature type="compositionally biased region" description="Basic and acidic residues" evidence="6">
    <location>
        <begin position="74"/>
        <end position="106"/>
    </location>
</feature>
<evidence type="ECO:0000256" key="5">
    <source>
        <dbReference type="PROSITE-ProRule" id="PRU00723"/>
    </source>
</evidence>
<comment type="caution">
    <text evidence="8">The sequence shown here is derived from an EMBL/GenBank/DDBJ whole genome shotgun (WGS) entry which is preliminary data.</text>
</comment>
<keyword evidence="1 5" id="KW-0479">Metal-binding</keyword>
<dbReference type="Proteomes" id="UP001457282">
    <property type="component" value="Unassembled WGS sequence"/>
</dbReference>
<keyword evidence="9" id="KW-1185">Reference proteome</keyword>
<dbReference type="Pfam" id="PF14608">
    <property type="entry name" value="zf-CCCH_2"/>
    <property type="match status" value="1"/>
</dbReference>